<reference evidence="2 3" key="1">
    <citation type="submission" date="2023-10" db="EMBL/GenBank/DDBJ databases">
        <title>Hymenobacter endophyticus sp. nov., an isolate from the leaf tissues of wheat.</title>
        <authorList>
            <person name="Dai Y."/>
        </authorList>
    </citation>
    <scope>NUCLEOTIDE SEQUENCE [LARGE SCALE GENOMIC DNA]</scope>
    <source>
        <strain evidence="2 3">ZK17L-C2</strain>
    </source>
</reference>
<organism evidence="2 3">
    <name type="scientific">Hymenobacter endophyticus</name>
    <dbReference type="NCBI Taxonomy" id="3076335"/>
    <lineage>
        <taxon>Bacteria</taxon>
        <taxon>Pseudomonadati</taxon>
        <taxon>Bacteroidota</taxon>
        <taxon>Cytophagia</taxon>
        <taxon>Cytophagales</taxon>
        <taxon>Hymenobacteraceae</taxon>
        <taxon>Hymenobacter</taxon>
    </lineage>
</organism>
<comment type="caution">
    <text evidence="2">The sequence shown here is derived from an EMBL/GenBank/DDBJ whole genome shotgun (WGS) entry which is preliminary data.</text>
</comment>
<dbReference type="InterPro" id="IPR025665">
    <property type="entry name" value="Beta-barrel_OMP_2"/>
</dbReference>
<proteinExistence type="predicted"/>
<keyword evidence="3" id="KW-1185">Reference proteome</keyword>
<protein>
    <submittedName>
        <fullName evidence="2">Outer membrane beta-barrel protein</fullName>
    </submittedName>
</protein>
<accession>A0ABU3TKF0</accession>
<dbReference type="Proteomes" id="UP001250698">
    <property type="component" value="Unassembled WGS sequence"/>
</dbReference>
<evidence type="ECO:0000259" key="1">
    <source>
        <dbReference type="Pfam" id="PF13568"/>
    </source>
</evidence>
<dbReference type="Pfam" id="PF13568">
    <property type="entry name" value="OMP_b-brl_2"/>
    <property type="match status" value="1"/>
</dbReference>
<feature type="domain" description="Outer membrane protein beta-barrel" evidence="1">
    <location>
        <begin position="30"/>
        <end position="228"/>
    </location>
</feature>
<evidence type="ECO:0000313" key="2">
    <source>
        <dbReference type="EMBL" id="MDU0371852.1"/>
    </source>
</evidence>
<dbReference type="EMBL" id="JAWDJT010000011">
    <property type="protein sequence ID" value="MDU0371852.1"/>
    <property type="molecule type" value="Genomic_DNA"/>
</dbReference>
<evidence type="ECO:0000313" key="3">
    <source>
        <dbReference type="Proteomes" id="UP001250698"/>
    </source>
</evidence>
<gene>
    <name evidence="2" type="ORF">ROI90_15715</name>
</gene>
<name>A0ABU3TKF0_9BACT</name>
<sequence>MHHPFKLPGASLLPGLLLGLLTGTAARAQHRTQYGMQAGGGAGWVHLRGMASYATSARQTWQLGVVAETRLASHWALQYGLSGAMRGYRLREDVTYEADQGGVPTVGHYRSQDAYRLTYLLAHTLLAYQPAGAGKGWQLLVGGYAGLGTRGRYRYQYTDNWGTITREVSGRQRLVYGYRSGSGRGFGILGGGSSADIRPIDAGLQVGGGYCWQRVHVQACYQVSLTPLLPGYLERQLQHREYLRGATIALSYFLPYSPKHSGTPVALR</sequence>
<dbReference type="RefSeq" id="WP_315999311.1">
    <property type="nucleotide sequence ID" value="NZ_JAWDJT010000011.1"/>
</dbReference>